<keyword evidence="3" id="KW-1185">Reference proteome</keyword>
<accession>A0ABT4MI33</accession>
<evidence type="ECO:0000313" key="3">
    <source>
        <dbReference type="Proteomes" id="UP001081071"/>
    </source>
</evidence>
<name>A0ABT4MI33_9NOCA</name>
<proteinExistence type="predicted"/>
<dbReference type="InterPro" id="IPR036457">
    <property type="entry name" value="PPM-type-like_dom_sf"/>
</dbReference>
<dbReference type="Proteomes" id="UP001081071">
    <property type="component" value="Unassembled WGS sequence"/>
</dbReference>
<sequence>MTLDWVRPLPPNLVDELDRGLTLDAQQLFDAVVDVTRILNDAHSTGLAALTTWSLRWEGALSAAMLPGMADVVSTWQAPFTDPPEPGPGRDLYIIATVLVRALAGRWPHDRHDALVMAGVLGGEWPLGADHFVRKAVHPIADHRAATASDLTASLPSTSSAFIPESRLAAAVESVTGWQKAQGRTNGDNEDVALWDRTDRTVVALLADGVSGRGNGTGLLAAETIATQLHQCWEDDNMHPAHWLQTCHNELRSLAARRGMEGPGQRPAATAIGLRITADGAMQSASVGDSVAFLCRRTDRGVIVTRLTPEDSIIAQRTREGHPIRPEDLAVVTRAIGVGDAITPHQRHIHLHTGDIVVVVSDGASRGHSVDGGSDCWQFEDALEELARAQPSPALLASQLCRRAEELGGQDNATAWVAAIVAPHVGVDRPEPGWIRRMEVDSIA</sequence>
<reference evidence="2" key="1">
    <citation type="submission" date="2022-12" db="EMBL/GenBank/DDBJ databases">
        <authorList>
            <person name="Krivoruchko A.V."/>
            <person name="Elkin A."/>
        </authorList>
    </citation>
    <scope>NUCLEOTIDE SEQUENCE</scope>
    <source>
        <strain evidence="2">IEGM 1391</strain>
    </source>
</reference>
<feature type="domain" description="PPM-type phosphatase" evidence="1">
    <location>
        <begin position="169"/>
        <end position="420"/>
    </location>
</feature>
<dbReference type="Gene3D" id="3.60.40.10">
    <property type="entry name" value="PPM-type phosphatase domain"/>
    <property type="match status" value="1"/>
</dbReference>
<gene>
    <name evidence="2" type="ORF">O4220_12780</name>
</gene>
<dbReference type="PROSITE" id="PS51746">
    <property type="entry name" value="PPM_2"/>
    <property type="match status" value="1"/>
</dbReference>
<dbReference type="RefSeq" id="WP_269604752.1">
    <property type="nucleotide sequence ID" value="NZ_JAPWIJ010000005.1"/>
</dbReference>
<dbReference type="SMART" id="SM00331">
    <property type="entry name" value="PP2C_SIG"/>
    <property type="match status" value="1"/>
</dbReference>
<organism evidence="2 3">
    <name type="scientific">Rhodococcus ruber</name>
    <dbReference type="NCBI Taxonomy" id="1830"/>
    <lineage>
        <taxon>Bacteria</taxon>
        <taxon>Bacillati</taxon>
        <taxon>Actinomycetota</taxon>
        <taxon>Actinomycetes</taxon>
        <taxon>Mycobacteriales</taxon>
        <taxon>Nocardiaceae</taxon>
        <taxon>Rhodococcus</taxon>
    </lineage>
</organism>
<protein>
    <submittedName>
        <fullName evidence="2">SpoIIE family protein phosphatase</fullName>
    </submittedName>
</protein>
<evidence type="ECO:0000259" key="1">
    <source>
        <dbReference type="PROSITE" id="PS51746"/>
    </source>
</evidence>
<dbReference type="InterPro" id="IPR001932">
    <property type="entry name" value="PPM-type_phosphatase-like_dom"/>
</dbReference>
<dbReference type="SUPFAM" id="SSF81606">
    <property type="entry name" value="PP2C-like"/>
    <property type="match status" value="1"/>
</dbReference>
<evidence type="ECO:0000313" key="2">
    <source>
        <dbReference type="EMBL" id="MCZ4519391.1"/>
    </source>
</evidence>
<comment type="caution">
    <text evidence="2">The sequence shown here is derived from an EMBL/GenBank/DDBJ whole genome shotgun (WGS) entry which is preliminary data.</text>
</comment>
<dbReference type="EMBL" id="JAPWIJ010000005">
    <property type="protein sequence ID" value="MCZ4519391.1"/>
    <property type="molecule type" value="Genomic_DNA"/>
</dbReference>